<feature type="transmembrane region" description="Helical" evidence="9">
    <location>
        <begin position="234"/>
        <end position="252"/>
    </location>
</feature>
<keyword evidence="7 9" id="KW-0472">Membrane</keyword>
<feature type="transmembrane region" description="Helical" evidence="9">
    <location>
        <begin position="411"/>
        <end position="429"/>
    </location>
</feature>
<feature type="transmembrane region" description="Helical" evidence="9">
    <location>
        <begin position="100"/>
        <end position="118"/>
    </location>
</feature>
<sequence>MATNSDTKPLTPEELPADDHVAGTPGAASPTNPAHAENPEAVIRVSPDDTNLAALNAEDGGADPLSDSVEHEQIMEELRHAKTEQAVSARRNRKLTLDKVTFGITGAIAVAFVVWGFVGRDSLSDTSKGALNWVMEYTGWLFMVLASLFVVFVLWLALGKFGNIPLGKDGEKPEFRTISWVAMMFAAGMGIGLMFYGVAEPLYHYISPPPGTVDGRTPAAIQTAMATSIFHWTLHPWAMYAVVGIAMAYGTYRLGRKQLVSAAFTSLFGIRMVEGPLGKFINILAIFATLFGTAASLGLGALQIGSGMTSNGWLGEIGTPVLVVIVAILTFCFVASAVSGISRGIQWLSNINMVLAVVLALIVFVAGPTLFILNLIPSAVGDYARDLAEMSSRTEAVGDDSLRSWMTSWTIFYWAWWISWTPFVGMFIARISRGRTIRQFVTGVLLVPSVVSVIWFGIFGGAAFHVQQEADKAGTPGLVTMVDGAPSINFDGALFDLVKNLGMPGWLTAAVIVLAMVLVAIFFVTGADAASIVMGSLSSNGAEHPRRGVVIFWGSLTGAVAAVMLLAGGDKPSEALSGLQRVTIVAALPFVIVMLLLCFALVKDLRRDPLQLHKRLATSVVERAIRTGVEQHGGVQFDLVTRHDCAEKCTESDCSGGTPTGTIPLVGKPPQDSNTK</sequence>
<proteinExistence type="inferred from homology"/>
<feature type="transmembrane region" description="Helical" evidence="9">
    <location>
        <begin position="579"/>
        <end position="602"/>
    </location>
</feature>
<comment type="similarity">
    <text evidence="2">Belongs to the BCCT transporter (TC 2.A.15) family.</text>
</comment>
<evidence type="ECO:0000256" key="4">
    <source>
        <dbReference type="ARBA" id="ARBA00022475"/>
    </source>
</evidence>
<keyword evidence="5 9" id="KW-0812">Transmembrane</keyword>
<dbReference type="AlphaFoldDB" id="A0AB39YQN7"/>
<feature type="transmembrane region" description="Helical" evidence="9">
    <location>
        <begin position="178"/>
        <end position="199"/>
    </location>
</feature>
<feature type="transmembrane region" description="Helical" evidence="9">
    <location>
        <begin position="138"/>
        <end position="158"/>
    </location>
</feature>
<feature type="transmembrane region" description="Helical" evidence="9">
    <location>
        <begin position="353"/>
        <end position="376"/>
    </location>
</feature>
<keyword evidence="6 9" id="KW-1133">Transmembrane helix</keyword>
<evidence type="ECO:0000256" key="1">
    <source>
        <dbReference type="ARBA" id="ARBA00004651"/>
    </source>
</evidence>
<reference evidence="10" key="1">
    <citation type="submission" date="2024-07" db="EMBL/GenBank/DDBJ databases">
        <authorList>
            <person name="Li J."/>
            <person name="Wei H."/>
            <person name="Ma J."/>
        </authorList>
    </citation>
    <scope>NUCLEOTIDE SEQUENCE</scope>
    <source>
        <strain evidence="10">AMU7</strain>
    </source>
</reference>
<feature type="transmembrane region" description="Helical" evidence="9">
    <location>
        <begin position="441"/>
        <end position="464"/>
    </location>
</feature>
<evidence type="ECO:0000313" key="10">
    <source>
        <dbReference type="EMBL" id="XDV72182.1"/>
    </source>
</evidence>
<protein>
    <submittedName>
        <fullName evidence="10">BCCT family transporter</fullName>
    </submittedName>
</protein>
<accession>A0AB39YQN7</accession>
<feature type="transmembrane region" description="Helical" evidence="9">
    <location>
        <begin position="280"/>
        <end position="305"/>
    </location>
</feature>
<dbReference type="PANTHER" id="PTHR30047:SF7">
    <property type="entry name" value="HIGH-AFFINITY CHOLINE TRANSPORT PROTEIN"/>
    <property type="match status" value="1"/>
</dbReference>
<evidence type="ECO:0000256" key="8">
    <source>
        <dbReference type="SAM" id="MobiDB-lite"/>
    </source>
</evidence>
<evidence type="ECO:0000256" key="6">
    <source>
        <dbReference type="ARBA" id="ARBA00022989"/>
    </source>
</evidence>
<feature type="region of interest" description="Disordered" evidence="8">
    <location>
        <begin position="1"/>
        <end position="40"/>
    </location>
</feature>
<feature type="transmembrane region" description="Helical" evidence="9">
    <location>
        <begin position="317"/>
        <end position="341"/>
    </location>
</feature>
<feature type="transmembrane region" description="Helical" evidence="9">
    <location>
        <begin position="548"/>
        <end position="567"/>
    </location>
</feature>
<evidence type="ECO:0000256" key="9">
    <source>
        <dbReference type="SAM" id="Phobius"/>
    </source>
</evidence>
<evidence type="ECO:0000256" key="2">
    <source>
        <dbReference type="ARBA" id="ARBA00005658"/>
    </source>
</evidence>
<dbReference type="RefSeq" id="WP_242703500.1">
    <property type="nucleotide sequence ID" value="NZ_CP165735.1"/>
</dbReference>
<keyword evidence="4" id="KW-1003">Cell membrane</keyword>
<evidence type="ECO:0000256" key="7">
    <source>
        <dbReference type="ARBA" id="ARBA00023136"/>
    </source>
</evidence>
<dbReference type="InterPro" id="IPR000060">
    <property type="entry name" value="BCCT_transptr"/>
</dbReference>
<evidence type="ECO:0000256" key="5">
    <source>
        <dbReference type="ARBA" id="ARBA00022692"/>
    </source>
</evidence>
<dbReference type="InterPro" id="IPR018093">
    <property type="entry name" value="BCCT_CS"/>
</dbReference>
<comment type="subcellular location">
    <subcellularLocation>
        <location evidence="1">Cell membrane</location>
        <topology evidence="1">Multi-pass membrane protein</topology>
    </subcellularLocation>
</comment>
<dbReference type="GO" id="GO:0022857">
    <property type="term" value="F:transmembrane transporter activity"/>
    <property type="evidence" value="ECO:0007669"/>
    <property type="project" value="InterPro"/>
</dbReference>
<name>A0AB39YQN7_9MICC</name>
<keyword evidence="3" id="KW-0813">Transport</keyword>
<feature type="region of interest" description="Disordered" evidence="8">
    <location>
        <begin position="650"/>
        <end position="676"/>
    </location>
</feature>
<dbReference type="PROSITE" id="PS01303">
    <property type="entry name" value="BCCT"/>
    <property type="match status" value="1"/>
</dbReference>
<evidence type="ECO:0000256" key="3">
    <source>
        <dbReference type="ARBA" id="ARBA00022448"/>
    </source>
</evidence>
<dbReference type="EMBL" id="CP165735">
    <property type="protein sequence ID" value="XDV72182.1"/>
    <property type="molecule type" value="Genomic_DNA"/>
</dbReference>
<feature type="compositionally biased region" description="Polar residues" evidence="8">
    <location>
        <begin position="652"/>
        <end position="661"/>
    </location>
</feature>
<dbReference type="Pfam" id="PF02028">
    <property type="entry name" value="BCCT"/>
    <property type="match status" value="1"/>
</dbReference>
<organism evidence="10">
    <name type="scientific">Paenarthrobacter sp. AMU7</name>
    <dbReference type="NCBI Taxonomy" id="3162492"/>
    <lineage>
        <taxon>Bacteria</taxon>
        <taxon>Bacillati</taxon>
        <taxon>Actinomycetota</taxon>
        <taxon>Actinomycetes</taxon>
        <taxon>Micrococcales</taxon>
        <taxon>Micrococcaceae</taxon>
        <taxon>Paenarthrobacter</taxon>
    </lineage>
</organism>
<gene>
    <name evidence="10" type="ORF">ABQM86_03065</name>
</gene>
<dbReference type="GO" id="GO:0005886">
    <property type="term" value="C:plasma membrane"/>
    <property type="evidence" value="ECO:0007669"/>
    <property type="project" value="UniProtKB-SubCell"/>
</dbReference>
<feature type="transmembrane region" description="Helical" evidence="9">
    <location>
        <begin position="506"/>
        <end position="527"/>
    </location>
</feature>
<dbReference type="NCBIfam" id="TIGR00842">
    <property type="entry name" value="bcct"/>
    <property type="match status" value="1"/>
</dbReference>
<dbReference type="PANTHER" id="PTHR30047">
    <property type="entry name" value="HIGH-AFFINITY CHOLINE TRANSPORT PROTEIN-RELATED"/>
    <property type="match status" value="1"/>
</dbReference>